<keyword evidence="4" id="KW-1185">Reference proteome</keyword>
<reference evidence="3" key="1">
    <citation type="journal article" date="2014" name="Nucleic Acids Res.">
        <title>The evolutionary dynamics of variant antigen genes in Babesia reveal a history of genomic innovation underlying host-parasite interaction.</title>
        <authorList>
            <person name="Jackson A.P."/>
            <person name="Otto T.D."/>
            <person name="Darby A."/>
            <person name="Ramaprasad A."/>
            <person name="Xia D."/>
            <person name="Echaide I.E."/>
            <person name="Farber M."/>
            <person name="Gahlot S."/>
            <person name="Gamble J."/>
            <person name="Gupta D."/>
            <person name="Gupta Y."/>
            <person name="Jackson L."/>
            <person name="Malandrin L."/>
            <person name="Malas T.B."/>
            <person name="Moussa E."/>
            <person name="Nair M."/>
            <person name="Reid A.J."/>
            <person name="Sanders M."/>
            <person name="Sharma J."/>
            <person name="Tracey A."/>
            <person name="Quail M.A."/>
            <person name="Weir W."/>
            <person name="Wastling J.M."/>
            <person name="Hall N."/>
            <person name="Willadsen P."/>
            <person name="Lingelbach K."/>
            <person name="Shiels B."/>
            <person name="Tait A."/>
            <person name="Berriman M."/>
            <person name="Allred D.R."/>
            <person name="Pain A."/>
        </authorList>
    </citation>
    <scope>NUCLEOTIDE SEQUENCE</scope>
    <source>
        <strain evidence="3">1802A</strain>
    </source>
</reference>
<name>A0AAD9LF57_BABDI</name>
<proteinExistence type="predicted"/>
<evidence type="ECO:0000256" key="2">
    <source>
        <dbReference type="SAM" id="SignalP"/>
    </source>
</evidence>
<accession>A0AAD9LF57</accession>
<feature type="region of interest" description="Disordered" evidence="1">
    <location>
        <begin position="49"/>
        <end position="70"/>
    </location>
</feature>
<dbReference type="EMBL" id="JAHBMH010000073">
    <property type="protein sequence ID" value="KAK1933292.1"/>
    <property type="molecule type" value="Genomic_DNA"/>
</dbReference>
<gene>
    <name evidence="3" type="ORF">X943_003035</name>
</gene>
<reference evidence="3" key="2">
    <citation type="submission" date="2021-05" db="EMBL/GenBank/DDBJ databases">
        <authorList>
            <person name="Pain A."/>
        </authorList>
    </citation>
    <scope>NUCLEOTIDE SEQUENCE</scope>
    <source>
        <strain evidence="3">1802A</strain>
    </source>
</reference>
<sequence>MKLVGILRASALFILLSAFHGPRGIFSSNLEVNPYTELPIVEVSEICENPEEPPVESQESLPVPKSDLVF</sequence>
<feature type="chain" id="PRO_5041969922" evidence="2">
    <location>
        <begin position="28"/>
        <end position="70"/>
    </location>
</feature>
<evidence type="ECO:0000256" key="1">
    <source>
        <dbReference type="SAM" id="MobiDB-lite"/>
    </source>
</evidence>
<evidence type="ECO:0000313" key="3">
    <source>
        <dbReference type="EMBL" id="KAK1933292.1"/>
    </source>
</evidence>
<keyword evidence="2" id="KW-0732">Signal</keyword>
<feature type="signal peptide" evidence="2">
    <location>
        <begin position="1"/>
        <end position="27"/>
    </location>
</feature>
<organism evidence="3 4">
    <name type="scientific">Babesia divergens</name>
    <dbReference type="NCBI Taxonomy" id="32595"/>
    <lineage>
        <taxon>Eukaryota</taxon>
        <taxon>Sar</taxon>
        <taxon>Alveolata</taxon>
        <taxon>Apicomplexa</taxon>
        <taxon>Aconoidasida</taxon>
        <taxon>Piroplasmida</taxon>
        <taxon>Babesiidae</taxon>
        <taxon>Babesia</taxon>
    </lineage>
</organism>
<evidence type="ECO:0000313" key="4">
    <source>
        <dbReference type="Proteomes" id="UP001195914"/>
    </source>
</evidence>
<protein>
    <submittedName>
        <fullName evidence="3">Uncharacterized protein</fullName>
    </submittedName>
</protein>
<comment type="caution">
    <text evidence="3">The sequence shown here is derived from an EMBL/GenBank/DDBJ whole genome shotgun (WGS) entry which is preliminary data.</text>
</comment>
<dbReference type="Proteomes" id="UP001195914">
    <property type="component" value="Unassembled WGS sequence"/>
</dbReference>
<dbReference type="AlphaFoldDB" id="A0AAD9LF57"/>